<proteinExistence type="predicted"/>
<dbReference type="EMBL" id="KQ090825">
    <property type="protein sequence ID" value="KMS94815.1"/>
    <property type="molecule type" value="Genomic_DNA"/>
</dbReference>
<evidence type="ECO:0000313" key="1">
    <source>
        <dbReference type="EMBL" id="KMS94815.1"/>
    </source>
</evidence>
<accession>A0A0J8DVE2</accession>
<keyword evidence="2" id="KW-1185">Reference proteome</keyword>
<dbReference type="Gramene" id="KMS94815">
    <property type="protein sequence ID" value="KMS94815"/>
    <property type="gene ID" value="BVRB_015050"/>
</dbReference>
<sequence>MCRCVVSILNLVVDYKYGPWQLERRKVLATGGGDAVVNIWSDSIAVDKEEAFNKEYRMLCKKAKEIWIDESNVQVVKSQVLLQFLVTYMGSFM</sequence>
<evidence type="ECO:0000313" key="2">
    <source>
        <dbReference type="Proteomes" id="UP000035740"/>
    </source>
</evidence>
<dbReference type="OrthoDB" id="1743053at2759"/>
<organism evidence="1 2">
    <name type="scientific">Beta vulgaris subsp. vulgaris</name>
    <name type="common">Beet</name>
    <dbReference type="NCBI Taxonomy" id="3555"/>
    <lineage>
        <taxon>Eukaryota</taxon>
        <taxon>Viridiplantae</taxon>
        <taxon>Streptophyta</taxon>
        <taxon>Embryophyta</taxon>
        <taxon>Tracheophyta</taxon>
        <taxon>Spermatophyta</taxon>
        <taxon>Magnoliopsida</taxon>
        <taxon>eudicotyledons</taxon>
        <taxon>Gunneridae</taxon>
        <taxon>Pentapetalae</taxon>
        <taxon>Caryophyllales</taxon>
        <taxon>Chenopodiaceae</taxon>
        <taxon>Betoideae</taxon>
        <taxon>Beta</taxon>
    </lineage>
</organism>
<reference evidence="1 2" key="1">
    <citation type="journal article" date="2014" name="Nature">
        <title>The genome of the recently domesticated crop plant sugar beet (Beta vulgaris).</title>
        <authorList>
            <person name="Dohm J.C."/>
            <person name="Minoche A.E."/>
            <person name="Holtgrawe D."/>
            <person name="Capella-Gutierrez S."/>
            <person name="Zakrzewski F."/>
            <person name="Tafer H."/>
            <person name="Rupp O."/>
            <person name="Sorensen T.R."/>
            <person name="Stracke R."/>
            <person name="Reinhardt R."/>
            <person name="Goesmann A."/>
            <person name="Kraft T."/>
            <person name="Schulz B."/>
            <person name="Stadler P.F."/>
            <person name="Schmidt T."/>
            <person name="Gabaldon T."/>
            <person name="Lehrach H."/>
            <person name="Weisshaar B."/>
            <person name="Himmelbauer H."/>
        </authorList>
    </citation>
    <scope>NUCLEOTIDE SEQUENCE [LARGE SCALE GENOMIC DNA]</scope>
    <source>
        <tissue evidence="1">Taproot</tissue>
    </source>
</reference>
<name>A0A0J8DVE2_BETVV</name>
<protein>
    <submittedName>
        <fullName evidence="1">Uncharacterized protein</fullName>
    </submittedName>
</protein>
<gene>
    <name evidence="1" type="ORF">BVRB_015050</name>
</gene>
<dbReference type="Proteomes" id="UP000035740">
    <property type="component" value="Unassembled WGS sequence"/>
</dbReference>
<dbReference type="AlphaFoldDB" id="A0A0J8DVE2"/>